<proteinExistence type="predicted"/>
<dbReference type="InterPro" id="IPR041546">
    <property type="entry name" value="ClpA/ClpB_AAA_lid"/>
</dbReference>
<keyword evidence="3 7" id="KW-0067">ATP-binding</keyword>
<dbReference type="RefSeq" id="WP_122143033.1">
    <property type="nucleotide sequence ID" value="NZ_JAFKPL010000012.1"/>
</dbReference>
<protein>
    <submittedName>
        <fullName evidence="7">ATP-dependent Clp protease ATP-binding subunit</fullName>
    </submittedName>
</protein>
<dbReference type="GO" id="GO:0006508">
    <property type="term" value="P:proteolysis"/>
    <property type="evidence" value="ECO:0007669"/>
    <property type="project" value="UniProtKB-KW"/>
</dbReference>
<dbReference type="InterPro" id="IPR004176">
    <property type="entry name" value="Clp_R_N"/>
</dbReference>
<dbReference type="PRINTS" id="PR00300">
    <property type="entry name" value="CLPPROTEASEA"/>
</dbReference>
<dbReference type="Pfam" id="PF07724">
    <property type="entry name" value="AAA_2"/>
    <property type="match status" value="1"/>
</dbReference>
<evidence type="ECO:0000259" key="5">
    <source>
        <dbReference type="SMART" id="SM00382"/>
    </source>
</evidence>
<dbReference type="InterPro" id="IPR050130">
    <property type="entry name" value="ClpA_ClpB"/>
</dbReference>
<dbReference type="Gene3D" id="3.40.50.300">
    <property type="entry name" value="P-loop containing nucleotide triphosphate hydrolases"/>
    <property type="match status" value="3"/>
</dbReference>
<dbReference type="Pfam" id="PF00004">
    <property type="entry name" value="AAA"/>
    <property type="match status" value="1"/>
</dbReference>
<gene>
    <name evidence="7" type="ORF">DWW08_15785</name>
</gene>
<comment type="caution">
    <text evidence="7">The sequence shown here is derived from an EMBL/GenBank/DDBJ whole genome shotgun (WGS) entry which is preliminary data.</text>
</comment>
<organism evidence="7 8">
    <name type="scientific">Bacteroides fragilis</name>
    <dbReference type="NCBI Taxonomy" id="817"/>
    <lineage>
        <taxon>Bacteria</taxon>
        <taxon>Pseudomonadati</taxon>
        <taxon>Bacteroidota</taxon>
        <taxon>Bacteroidia</taxon>
        <taxon>Bacteroidales</taxon>
        <taxon>Bacteroidaceae</taxon>
        <taxon>Bacteroides</taxon>
    </lineage>
</organism>
<dbReference type="GO" id="GO:0016887">
    <property type="term" value="F:ATP hydrolysis activity"/>
    <property type="evidence" value="ECO:0007669"/>
    <property type="project" value="InterPro"/>
</dbReference>
<dbReference type="Gene3D" id="1.10.1780.10">
    <property type="entry name" value="Clp, N-terminal domain"/>
    <property type="match status" value="1"/>
</dbReference>
<dbReference type="PANTHER" id="PTHR11638">
    <property type="entry name" value="ATP-DEPENDENT CLP PROTEASE"/>
    <property type="match status" value="1"/>
</dbReference>
<keyword evidence="7" id="KW-0645">Protease</keyword>
<keyword evidence="1" id="KW-0677">Repeat</keyword>
<keyword evidence="2" id="KW-0547">Nucleotide-binding</keyword>
<dbReference type="Gene3D" id="1.10.8.60">
    <property type="match status" value="1"/>
</dbReference>
<dbReference type="CDD" id="cd00009">
    <property type="entry name" value="AAA"/>
    <property type="match status" value="1"/>
</dbReference>
<keyword evidence="7" id="KW-0378">Hydrolase</keyword>
<dbReference type="GO" id="GO:0034605">
    <property type="term" value="P:cellular response to heat"/>
    <property type="evidence" value="ECO:0007669"/>
    <property type="project" value="TreeGrafter"/>
</dbReference>
<accession>A0A412Y104</accession>
<sequence>MDFLNINETVQSVIRISKGVAREYGNASYAPAHLLFALMHKEVGLRSFVESLGKDADYLREWAEVRIEEYPKAAGAGEIMPDPKVNELFEQADNVRIKWGLLEINPLCLLAAIATPEAGFSTDELRSFPIREREIHDLFTSGMGNMKKSVSTQTDLPGSEAPLWTAGAGNLDKYCTDKTALAADKKVYPIVCRDRETRMMMEILGRMGKPNVLIIGDAGVGKTALVDGLACSIIEGTVPQYLKDMTIYELDTGTLIAGATYKGEIEERLKGIIKELSAHGNAILFIDEIHTLIDPKSGNSGAASILKPELAKGNITVIGVTTVDEYRKLIEPDHALNRRFEVLQVSEPDLASTVNMIQAALERYESYHGVGVDVDSLPECVALAKRYVKERRLPDAAIDLIDRTLSAVKMINQSGEKDIKGLAEQLAAIEAAEDQPEAERTEKLRLVNFTMKNRLSPILLGMLSDGQNESESSDYGEWMDYILGVLDRLRELTKEKIGKITSHEVAAVISSSTGIPIGKIESGEKEKLLNMEDILRRRVVGQDNALKVLTDAIVESRSGMNKPGQPIGSFFLLGPTGTGKTELAKALAEALFNDEKAMIRFDMSEFKEEHSAALLLGAPPGYVGYEEGGVLVNRIRRQPYAVVLFDEIEKAHSSVYDIFLQIMDEGKLHDRLGKEGDFSNSIVLFTSNVGSEWLSKQINEGKNPSTTDLMEVMGSYFRPEFLARLSEIVPFSPINETMLVRIFEIQLKGVIALLEKQHIDIEITEKAKNLLATRGFTPKYGARQVAGTIRNYIRRPISKMIVAGTLAAGNTVVVDVADNGDIDWNVKW</sequence>
<dbReference type="Pfam" id="PF10431">
    <property type="entry name" value="ClpB_D2-small"/>
    <property type="match status" value="1"/>
</dbReference>
<dbReference type="GO" id="GO:0008233">
    <property type="term" value="F:peptidase activity"/>
    <property type="evidence" value="ECO:0007669"/>
    <property type="project" value="UniProtKB-KW"/>
</dbReference>
<dbReference type="InterPro" id="IPR003593">
    <property type="entry name" value="AAA+_ATPase"/>
</dbReference>
<dbReference type="SUPFAM" id="SSF81923">
    <property type="entry name" value="Double Clp-N motif"/>
    <property type="match status" value="1"/>
</dbReference>
<feature type="domain" description="Clp ATPase C-terminal" evidence="6">
    <location>
        <begin position="734"/>
        <end position="824"/>
    </location>
</feature>
<name>A0A412Y104_BACFG</name>
<dbReference type="InterPro" id="IPR019489">
    <property type="entry name" value="Clp_ATPase_C"/>
</dbReference>
<evidence type="ECO:0000259" key="6">
    <source>
        <dbReference type="SMART" id="SM01086"/>
    </source>
</evidence>
<dbReference type="SMART" id="SM00382">
    <property type="entry name" value="AAA"/>
    <property type="match status" value="2"/>
</dbReference>
<evidence type="ECO:0000256" key="1">
    <source>
        <dbReference type="ARBA" id="ARBA00022737"/>
    </source>
</evidence>
<dbReference type="GO" id="GO:0005737">
    <property type="term" value="C:cytoplasm"/>
    <property type="evidence" value="ECO:0007669"/>
    <property type="project" value="TreeGrafter"/>
</dbReference>
<keyword evidence="4" id="KW-0143">Chaperone</keyword>
<feature type="domain" description="AAA+ ATPase" evidence="5">
    <location>
        <begin position="566"/>
        <end position="727"/>
    </location>
</feature>
<dbReference type="SUPFAM" id="SSF52540">
    <property type="entry name" value="P-loop containing nucleoside triphosphate hydrolases"/>
    <property type="match status" value="2"/>
</dbReference>
<reference evidence="7 8" key="1">
    <citation type="submission" date="2018-08" db="EMBL/GenBank/DDBJ databases">
        <title>A genome reference for cultivated species of the human gut microbiota.</title>
        <authorList>
            <person name="Zou Y."/>
            <person name="Xue W."/>
            <person name="Luo G."/>
        </authorList>
    </citation>
    <scope>NUCLEOTIDE SEQUENCE [LARGE SCALE GENOMIC DNA]</scope>
    <source>
        <strain evidence="7 8">AF14-26</strain>
    </source>
</reference>
<dbReference type="EMBL" id="QRZH01000014">
    <property type="protein sequence ID" value="RGV51115.1"/>
    <property type="molecule type" value="Genomic_DNA"/>
</dbReference>
<dbReference type="InterPro" id="IPR027417">
    <property type="entry name" value="P-loop_NTPase"/>
</dbReference>
<dbReference type="Pfam" id="PF02861">
    <property type="entry name" value="Clp_N"/>
    <property type="match status" value="1"/>
</dbReference>
<feature type="domain" description="AAA+ ATPase" evidence="5">
    <location>
        <begin position="208"/>
        <end position="346"/>
    </location>
</feature>
<dbReference type="FunFam" id="3.40.50.300:FF:000025">
    <property type="entry name" value="ATP-dependent Clp protease subunit"/>
    <property type="match status" value="1"/>
</dbReference>
<dbReference type="SMART" id="SM01086">
    <property type="entry name" value="ClpB_D2-small"/>
    <property type="match status" value="1"/>
</dbReference>
<dbReference type="InterPro" id="IPR001270">
    <property type="entry name" value="ClpA/B"/>
</dbReference>
<dbReference type="Proteomes" id="UP000286270">
    <property type="component" value="Unassembled WGS sequence"/>
</dbReference>
<dbReference type="Pfam" id="PF17871">
    <property type="entry name" value="AAA_lid_9"/>
    <property type="match status" value="1"/>
</dbReference>
<dbReference type="PANTHER" id="PTHR11638:SF18">
    <property type="entry name" value="HEAT SHOCK PROTEIN 104"/>
    <property type="match status" value="1"/>
</dbReference>
<dbReference type="InterPro" id="IPR003959">
    <property type="entry name" value="ATPase_AAA_core"/>
</dbReference>
<evidence type="ECO:0000313" key="7">
    <source>
        <dbReference type="EMBL" id="RGV51115.1"/>
    </source>
</evidence>
<dbReference type="CDD" id="cd19499">
    <property type="entry name" value="RecA-like_ClpB_Hsp104-like"/>
    <property type="match status" value="1"/>
</dbReference>
<dbReference type="AlphaFoldDB" id="A0A412Y104"/>
<dbReference type="GO" id="GO:0005524">
    <property type="term" value="F:ATP binding"/>
    <property type="evidence" value="ECO:0007669"/>
    <property type="project" value="UniProtKB-KW"/>
</dbReference>
<evidence type="ECO:0000256" key="4">
    <source>
        <dbReference type="ARBA" id="ARBA00023186"/>
    </source>
</evidence>
<evidence type="ECO:0000313" key="8">
    <source>
        <dbReference type="Proteomes" id="UP000286270"/>
    </source>
</evidence>
<evidence type="ECO:0000256" key="3">
    <source>
        <dbReference type="ARBA" id="ARBA00022840"/>
    </source>
</evidence>
<evidence type="ECO:0000256" key="2">
    <source>
        <dbReference type="ARBA" id="ARBA00022741"/>
    </source>
</evidence>
<dbReference type="InterPro" id="IPR036628">
    <property type="entry name" value="Clp_N_dom_sf"/>
</dbReference>